<sequence length="45" mass="5216">MPPCCISWQKIIHVRYSYSFYRMKRLIFVVGKAEYKAGMDAVASA</sequence>
<dbReference type="HOGENOM" id="CLU_3202891_0_0_9"/>
<evidence type="ECO:0000313" key="1">
    <source>
        <dbReference type="EMBL" id="AEI45781.1"/>
    </source>
</evidence>
<dbReference type="EMBL" id="CP002869">
    <property type="protein sequence ID" value="AEI45781.1"/>
    <property type="molecule type" value="Genomic_DNA"/>
</dbReference>
<reference evidence="1 2" key="2">
    <citation type="journal article" date="2013" name="Genome Announc.">
        <title>Genome Sequence of Growth-Improving Paenibacillus mucilaginosus Strain KNP414.</title>
        <authorList>
            <person name="Lu J.J."/>
            <person name="Wang J.F."/>
            <person name="Hu X.F."/>
        </authorList>
    </citation>
    <scope>NUCLEOTIDE SEQUENCE [LARGE SCALE GENOMIC DNA]</scope>
    <source>
        <strain evidence="1 2">KNP414</strain>
    </source>
</reference>
<proteinExistence type="predicted"/>
<dbReference type="Proteomes" id="UP000006620">
    <property type="component" value="Chromosome"/>
</dbReference>
<dbReference type="PATRIC" id="fig|1036673.3.peg.6785"/>
<dbReference type="AlphaFoldDB" id="F8FP02"/>
<accession>F8FP02</accession>
<name>F8FP02_PAEMK</name>
<gene>
    <name evidence="1" type="ordered locus">KNP414_07271</name>
</gene>
<organism evidence="1 2">
    <name type="scientific">Paenibacillus mucilaginosus (strain KNP414)</name>
    <dbReference type="NCBI Taxonomy" id="1036673"/>
    <lineage>
        <taxon>Bacteria</taxon>
        <taxon>Bacillati</taxon>
        <taxon>Bacillota</taxon>
        <taxon>Bacilli</taxon>
        <taxon>Bacillales</taxon>
        <taxon>Paenibacillaceae</taxon>
        <taxon>Paenibacillus</taxon>
    </lineage>
</organism>
<protein>
    <submittedName>
        <fullName evidence="1">Uncharacterized protein</fullName>
    </submittedName>
</protein>
<dbReference type="KEGG" id="pms:KNP414_07271"/>
<evidence type="ECO:0000313" key="2">
    <source>
        <dbReference type="Proteomes" id="UP000006620"/>
    </source>
</evidence>
<reference evidence="2" key="1">
    <citation type="submission" date="2011-06" db="EMBL/GenBank/DDBJ databases">
        <title>Complete genome sequence of Paenibacillus mucilaginosus KNP414.</title>
        <authorList>
            <person name="Wang J."/>
            <person name="Hu S."/>
            <person name="Hu X."/>
            <person name="Zhang B."/>
            <person name="Dong D."/>
            <person name="Zhang S."/>
            <person name="Zhao K."/>
            <person name="Wu D."/>
        </authorList>
    </citation>
    <scope>NUCLEOTIDE SEQUENCE [LARGE SCALE GENOMIC DNA]</scope>
    <source>
        <strain evidence="2">KNP414</strain>
    </source>
</reference>